<dbReference type="AlphaFoldDB" id="A0A926UQX7"/>
<name>A0A926UQX7_9CYAN</name>
<feature type="domain" description="Polysaccharide pyruvyl transferase" evidence="1">
    <location>
        <begin position="14"/>
        <end position="350"/>
    </location>
</feature>
<dbReference type="GO" id="GO:0016740">
    <property type="term" value="F:transferase activity"/>
    <property type="evidence" value="ECO:0007669"/>
    <property type="project" value="UniProtKB-KW"/>
</dbReference>
<organism evidence="2 3">
    <name type="scientific">Pseudanabaena cinerea FACHB-1277</name>
    <dbReference type="NCBI Taxonomy" id="2949581"/>
    <lineage>
        <taxon>Bacteria</taxon>
        <taxon>Bacillati</taxon>
        <taxon>Cyanobacteriota</taxon>
        <taxon>Cyanophyceae</taxon>
        <taxon>Pseudanabaenales</taxon>
        <taxon>Pseudanabaenaceae</taxon>
        <taxon>Pseudanabaena</taxon>
        <taxon>Pseudanabaena cinerea</taxon>
    </lineage>
</organism>
<keyword evidence="2" id="KW-0808">Transferase</keyword>
<evidence type="ECO:0000313" key="3">
    <source>
        <dbReference type="Proteomes" id="UP000631421"/>
    </source>
</evidence>
<reference evidence="2" key="1">
    <citation type="journal article" date="2015" name="ISME J.">
        <title>Draft Genome Sequence of Streptomyces incarnatus NRRL8089, which Produces the Nucleoside Antibiotic Sinefungin.</title>
        <authorList>
            <person name="Oshima K."/>
            <person name="Hattori M."/>
            <person name="Shimizu H."/>
            <person name="Fukuda K."/>
            <person name="Nemoto M."/>
            <person name="Inagaki K."/>
            <person name="Tamura T."/>
        </authorList>
    </citation>
    <scope>NUCLEOTIDE SEQUENCE</scope>
    <source>
        <strain evidence="2">FACHB-1277</strain>
    </source>
</reference>
<dbReference type="EMBL" id="JACJPY010000008">
    <property type="protein sequence ID" value="MBD2149417.1"/>
    <property type="molecule type" value="Genomic_DNA"/>
</dbReference>
<gene>
    <name evidence="2" type="ORF">H6F44_04645</name>
</gene>
<comment type="caution">
    <text evidence="2">The sequence shown here is derived from an EMBL/GenBank/DDBJ whole genome shotgun (WGS) entry which is preliminary data.</text>
</comment>
<dbReference type="PANTHER" id="PTHR36836">
    <property type="entry name" value="COLANIC ACID BIOSYNTHESIS PROTEIN WCAK"/>
    <property type="match status" value="1"/>
</dbReference>
<protein>
    <submittedName>
        <fullName evidence="2">Polysaccharide pyruvyl transferase family protein</fullName>
    </submittedName>
</protein>
<accession>A0A926UQX7</accession>
<proteinExistence type="predicted"/>
<dbReference type="PANTHER" id="PTHR36836:SF1">
    <property type="entry name" value="COLANIC ACID BIOSYNTHESIS PROTEIN WCAK"/>
    <property type="match status" value="1"/>
</dbReference>
<dbReference type="RefSeq" id="WP_190349783.1">
    <property type="nucleotide sequence ID" value="NZ_JACJPY010000008.1"/>
</dbReference>
<evidence type="ECO:0000313" key="2">
    <source>
        <dbReference type="EMBL" id="MBD2149417.1"/>
    </source>
</evidence>
<sequence>MKILIEQSGHHLNNMGDVAMLQIAVTRLQKLWNNVEIHIITTDPELLAKYCPNTHPFLPSGRNIWSFKYGSRNPFLNKIINYFYKLGLDQKLRRRSPHLMKWLLEFILRKDQKFLEEFQSFNKILFSADLVMATGGGYINDVFLDNANGVINTLELGIALHKKTAIVGVGLGPLKDADTIKRAKAVFPYVDVISLREKRASVPLLHSFGVTSQKYITTGDDAIELVYQSRTENLGNGIGVNLRISNYSNLNMEVVIAVKNALHKAVATYSSSLVPVPISRHLDPNGLEDPDSVAIQQLIEGYTDQPDGGWSLDSPTKVIKNAGLCRLVVTASYHAAVFALSQGVPVVGLAKSEYYVDKFVGLADQFGVGVQVVFLNDGNIEETLFARICHLWEQSESLRPQLLNMAKQQIELGHAAYQRIYDLTGNK</sequence>
<keyword evidence="3" id="KW-1185">Reference proteome</keyword>
<dbReference type="InterPro" id="IPR007345">
    <property type="entry name" value="Polysacch_pyruvyl_Trfase"/>
</dbReference>
<reference evidence="2" key="2">
    <citation type="submission" date="2020-08" db="EMBL/GenBank/DDBJ databases">
        <authorList>
            <person name="Chen M."/>
            <person name="Teng W."/>
            <person name="Zhao L."/>
            <person name="Hu C."/>
            <person name="Zhou Y."/>
            <person name="Han B."/>
            <person name="Song L."/>
            <person name="Shu W."/>
        </authorList>
    </citation>
    <scope>NUCLEOTIDE SEQUENCE</scope>
    <source>
        <strain evidence="2">FACHB-1277</strain>
    </source>
</reference>
<evidence type="ECO:0000259" key="1">
    <source>
        <dbReference type="Pfam" id="PF04230"/>
    </source>
</evidence>
<dbReference type="Proteomes" id="UP000631421">
    <property type="component" value="Unassembled WGS sequence"/>
</dbReference>
<dbReference type="Pfam" id="PF04230">
    <property type="entry name" value="PS_pyruv_trans"/>
    <property type="match status" value="1"/>
</dbReference>